<reference evidence="6" key="2">
    <citation type="submission" date="2021-08" db="EMBL/GenBank/DDBJ databases">
        <authorList>
            <person name="Gostincar C."/>
            <person name="Sun X."/>
            <person name="Song Z."/>
            <person name="Gunde-Cimerman N."/>
        </authorList>
    </citation>
    <scope>NUCLEOTIDE SEQUENCE</scope>
    <source>
        <strain evidence="6">EXF-9911</strain>
    </source>
</reference>
<feature type="domain" description="NAD(P)-binding" evidence="5">
    <location>
        <begin position="12"/>
        <end position="101"/>
    </location>
</feature>
<feature type="compositionally biased region" description="Basic residues" evidence="4">
    <location>
        <begin position="211"/>
        <end position="235"/>
    </location>
</feature>
<dbReference type="PANTHER" id="PTHR47706:SF7">
    <property type="entry name" value="CIPA-LIKE, PUTATIVE (AFU_ORTHOLOGUE AFUA_1G01630)-RELATED"/>
    <property type="match status" value="1"/>
</dbReference>
<evidence type="ECO:0000256" key="3">
    <source>
        <dbReference type="ARBA" id="ARBA00023002"/>
    </source>
</evidence>
<dbReference type="GO" id="GO:0016491">
    <property type="term" value="F:oxidoreductase activity"/>
    <property type="evidence" value="ECO:0007669"/>
    <property type="project" value="UniProtKB-KW"/>
</dbReference>
<protein>
    <submittedName>
        <fullName evidence="6">NAD(P)-binding protein</fullName>
    </submittedName>
</protein>
<sequence length="371" mass="41201">MSSPISKVAIVGATGNMGKHTIAELQRSNKHSITALTRKGSNISLSSSINVIEVDYDSIENLTSALQNQDLLMITLAVDAPPHIHPNLVSAAAAAGVKYVIPNAYGFDFTNPAINADIPFGHIAQQHFSSIESKGMVHFSLVCGFWYEWSLGIPWCYGIDLVHRKAIFYDDGNTKMNTSTWEQCGRAIAALLSLSEQELEKYKNRSFIQPRGRHKTSRARGRSRARTGSRARSARRNGSVGRGSNASSTGMTAATRAIGLDVGDIFMEDDVQKKELRDMLKERPLIAYQVKSLAWMLQRLYLGLLQTNVAYDMGLGNTAVGIALHWTSSLFIDEHNRPQDERQYTNSHYLNMADLIKTDPDFNDTIDKIDY</sequence>
<feature type="region of interest" description="Disordered" evidence="4">
    <location>
        <begin position="205"/>
        <end position="249"/>
    </location>
</feature>
<dbReference type="Gene3D" id="3.90.25.10">
    <property type="entry name" value="UDP-galactose 4-epimerase, domain 1"/>
    <property type="match status" value="1"/>
</dbReference>
<evidence type="ECO:0000313" key="7">
    <source>
        <dbReference type="Proteomes" id="UP000779574"/>
    </source>
</evidence>
<evidence type="ECO:0000256" key="2">
    <source>
        <dbReference type="ARBA" id="ARBA00022857"/>
    </source>
</evidence>
<feature type="non-terminal residue" evidence="6">
    <location>
        <position position="1"/>
    </location>
</feature>
<keyword evidence="2" id="KW-0521">NADP</keyword>
<evidence type="ECO:0000313" key="6">
    <source>
        <dbReference type="EMBL" id="KAG9688489.1"/>
    </source>
</evidence>
<evidence type="ECO:0000259" key="5">
    <source>
        <dbReference type="Pfam" id="PF13460"/>
    </source>
</evidence>
<dbReference type="AlphaFoldDB" id="A0A9P8EF99"/>
<comment type="caution">
    <text evidence="6">The sequence shown here is derived from an EMBL/GenBank/DDBJ whole genome shotgun (WGS) entry which is preliminary data.</text>
</comment>
<dbReference type="InterPro" id="IPR016040">
    <property type="entry name" value="NAD(P)-bd_dom"/>
</dbReference>
<gene>
    <name evidence="6" type="ORF">KCU76_g9575</name>
</gene>
<dbReference type="Proteomes" id="UP000779574">
    <property type="component" value="Unassembled WGS sequence"/>
</dbReference>
<keyword evidence="3" id="KW-0560">Oxidoreductase</keyword>
<dbReference type="EMBL" id="JAHFXF010000401">
    <property type="protein sequence ID" value="KAG9688489.1"/>
    <property type="molecule type" value="Genomic_DNA"/>
</dbReference>
<reference evidence="6" key="1">
    <citation type="journal article" date="2021" name="J Fungi (Basel)">
        <title>Virulence traits and population genomics of the black yeast Aureobasidium melanogenum.</title>
        <authorList>
            <person name="Cernosa A."/>
            <person name="Sun X."/>
            <person name="Gostincar C."/>
            <person name="Fang C."/>
            <person name="Gunde-Cimerman N."/>
            <person name="Song Z."/>
        </authorList>
    </citation>
    <scope>NUCLEOTIDE SEQUENCE</scope>
    <source>
        <strain evidence="6">EXF-9911</strain>
    </source>
</reference>
<name>A0A9P8EF99_AURME</name>
<dbReference type="Gene3D" id="3.40.50.720">
    <property type="entry name" value="NAD(P)-binding Rossmann-like Domain"/>
    <property type="match status" value="1"/>
</dbReference>
<accession>A0A9P8EF99</accession>
<dbReference type="Pfam" id="PF13460">
    <property type="entry name" value="NAD_binding_10"/>
    <property type="match status" value="1"/>
</dbReference>
<dbReference type="OrthoDB" id="419598at2759"/>
<evidence type="ECO:0000256" key="4">
    <source>
        <dbReference type="SAM" id="MobiDB-lite"/>
    </source>
</evidence>
<dbReference type="InterPro" id="IPR036291">
    <property type="entry name" value="NAD(P)-bd_dom_sf"/>
</dbReference>
<proteinExistence type="inferred from homology"/>
<organism evidence="6 7">
    <name type="scientific">Aureobasidium melanogenum</name>
    <name type="common">Aureobasidium pullulans var. melanogenum</name>
    <dbReference type="NCBI Taxonomy" id="46634"/>
    <lineage>
        <taxon>Eukaryota</taxon>
        <taxon>Fungi</taxon>
        <taxon>Dikarya</taxon>
        <taxon>Ascomycota</taxon>
        <taxon>Pezizomycotina</taxon>
        <taxon>Dothideomycetes</taxon>
        <taxon>Dothideomycetidae</taxon>
        <taxon>Dothideales</taxon>
        <taxon>Saccotheciaceae</taxon>
        <taxon>Aureobasidium</taxon>
    </lineage>
</organism>
<feature type="compositionally biased region" description="Low complexity" evidence="4">
    <location>
        <begin position="236"/>
        <end position="248"/>
    </location>
</feature>
<dbReference type="InterPro" id="IPR051609">
    <property type="entry name" value="NmrA/Isoflavone_reductase-like"/>
</dbReference>
<dbReference type="PANTHER" id="PTHR47706">
    <property type="entry name" value="NMRA-LIKE FAMILY PROTEIN"/>
    <property type="match status" value="1"/>
</dbReference>
<dbReference type="SUPFAM" id="SSF51735">
    <property type="entry name" value="NAD(P)-binding Rossmann-fold domains"/>
    <property type="match status" value="1"/>
</dbReference>
<comment type="similarity">
    <text evidence="1">Belongs to the NmrA-type oxidoreductase family. Isoflavone reductase subfamily.</text>
</comment>
<evidence type="ECO:0000256" key="1">
    <source>
        <dbReference type="ARBA" id="ARBA00005725"/>
    </source>
</evidence>